<organism evidence="3 4">
    <name type="scientific">Dictyobacter alpinus</name>
    <dbReference type="NCBI Taxonomy" id="2014873"/>
    <lineage>
        <taxon>Bacteria</taxon>
        <taxon>Bacillati</taxon>
        <taxon>Chloroflexota</taxon>
        <taxon>Ktedonobacteria</taxon>
        <taxon>Ktedonobacterales</taxon>
        <taxon>Dictyobacteraceae</taxon>
        <taxon>Dictyobacter</taxon>
    </lineage>
</organism>
<evidence type="ECO:0000313" key="4">
    <source>
        <dbReference type="Proteomes" id="UP000287171"/>
    </source>
</evidence>
<accession>A0A402B397</accession>
<protein>
    <submittedName>
        <fullName evidence="3">Uncharacterized protein</fullName>
    </submittedName>
</protein>
<keyword evidence="4" id="KW-1185">Reference proteome</keyword>
<feature type="region of interest" description="Disordered" evidence="1">
    <location>
        <begin position="34"/>
        <end position="84"/>
    </location>
</feature>
<reference evidence="4" key="1">
    <citation type="submission" date="2018-12" db="EMBL/GenBank/DDBJ databases">
        <title>Tengunoibacter tsumagoiensis gen. nov., sp. nov., Dictyobacter kobayashii sp. nov., D. alpinus sp. nov., and D. joshuensis sp. nov. and description of Dictyobacteraceae fam. nov. within the order Ktedonobacterales isolated from Tengu-no-mugimeshi.</title>
        <authorList>
            <person name="Wang C.M."/>
            <person name="Zheng Y."/>
            <person name="Sakai Y."/>
            <person name="Toyoda A."/>
            <person name="Minakuchi Y."/>
            <person name="Abe K."/>
            <person name="Yokota A."/>
            <person name="Yabe S."/>
        </authorList>
    </citation>
    <scope>NUCLEOTIDE SEQUENCE [LARGE SCALE GENOMIC DNA]</scope>
    <source>
        <strain evidence="4">Uno16</strain>
    </source>
</reference>
<proteinExistence type="predicted"/>
<dbReference type="OrthoDB" id="9944585at2"/>
<comment type="caution">
    <text evidence="3">The sequence shown here is derived from an EMBL/GenBank/DDBJ whole genome shotgun (WGS) entry which is preliminary data.</text>
</comment>
<dbReference type="EMBL" id="BIFT01000001">
    <property type="protein sequence ID" value="GCE25824.1"/>
    <property type="molecule type" value="Genomic_DNA"/>
</dbReference>
<sequence length="84" mass="9477">MVANLLNLFIIVLIVLFVIAIIILGFALYRSRNAGKRVPSSTAPIPDASQRNERTRVDQDPTTMSDVNRKYNESTNDDDIARDR</sequence>
<feature type="transmembrane region" description="Helical" evidence="2">
    <location>
        <begin position="6"/>
        <end position="29"/>
    </location>
</feature>
<name>A0A402B397_9CHLR</name>
<keyword evidence="2" id="KW-0812">Transmembrane</keyword>
<keyword evidence="2" id="KW-0472">Membrane</keyword>
<dbReference type="Proteomes" id="UP000287171">
    <property type="component" value="Unassembled WGS sequence"/>
</dbReference>
<dbReference type="AlphaFoldDB" id="A0A402B397"/>
<keyword evidence="2" id="KW-1133">Transmembrane helix</keyword>
<evidence type="ECO:0000256" key="1">
    <source>
        <dbReference type="SAM" id="MobiDB-lite"/>
    </source>
</evidence>
<dbReference type="RefSeq" id="WP_126626364.1">
    <property type="nucleotide sequence ID" value="NZ_BIFT01000001.1"/>
</dbReference>
<evidence type="ECO:0000256" key="2">
    <source>
        <dbReference type="SAM" id="Phobius"/>
    </source>
</evidence>
<evidence type="ECO:0000313" key="3">
    <source>
        <dbReference type="EMBL" id="GCE25824.1"/>
    </source>
</evidence>
<feature type="compositionally biased region" description="Basic and acidic residues" evidence="1">
    <location>
        <begin position="50"/>
        <end position="59"/>
    </location>
</feature>
<gene>
    <name evidence="3" type="ORF">KDA_13080</name>
</gene>